<dbReference type="OrthoDB" id="3831481at2"/>
<dbReference type="HOGENOM" id="CLU_1136878_0_0_11"/>
<feature type="compositionally biased region" description="Low complexity" evidence="1">
    <location>
        <begin position="121"/>
        <end position="133"/>
    </location>
</feature>
<proteinExistence type="predicted"/>
<protein>
    <submittedName>
        <fullName evidence="3">Uncharacterized protein</fullName>
    </submittedName>
</protein>
<dbReference type="STRING" id="479435.Kfla_0340"/>
<evidence type="ECO:0000256" key="2">
    <source>
        <dbReference type="SAM" id="Phobius"/>
    </source>
</evidence>
<name>D2PTE8_KRIFD</name>
<accession>D2PTE8</accession>
<keyword evidence="2" id="KW-1133">Transmembrane helix</keyword>
<organism evidence="3 4">
    <name type="scientific">Kribbella flavida (strain DSM 17836 / JCM 10339 / NBRC 14399)</name>
    <dbReference type="NCBI Taxonomy" id="479435"/>
    <lineage>
        <taxon>Bacteria</taxon>
        <taxon>Bacillati</taxon>
        <taxon>Actinomycetota</taxon>
        <taxon>Actinomycetes</taxon>
        <taxon>Propionibacteriales</taxon>
        <taxon>Kribbellaceae</taxon>
        <taxon>Kribbella</taxon>
    </lineage>
</organism>
<dbReference type="EMBL" id="CP001736">
    <property type="protein sequence ID" value="ADB29464.1"/>
    <property type="molecule type" value="Genomic_DNA"/>
</dbReference>
<reference evidence="4" key="1">
    <citation type="submission" date="2009-09" db="EMBL/GenBank/DDBJ databases">
        <title>The complete genome of Kribbella flavida DSM 17836.</title>
        <authorList>
            <consortium name="US DOE Joint Genome Institute (JGI-PGF)"/>
            <person name="Lucas S."/>
            <person name="Copeland A."/>
            <person name="Lapidus A."/>
            <person name="Glavina del Rio T."/>
            <person name="Dalin E."/>
            <person name="Tice H."/>
            <person name="Bruce D."/>
            <person name="Goodwin L."/>
            <person name="Pitluck S."/>
            <person name="Kyrpides N."/>
            <person name="Mavromatis K."/>
            <person name="Ivanova N."/>
            <person name="Saunders E."/>
            <person name="Brettin T."/>
            <person name="Detter J.C."/>
            <person name="Han C."/>
            <person name="Larimer F."/>
            <person name="Land M."/>
            <person name="Hauser L."/>
            <person name="Markowitz V."/>
            <person name="Cheng J.-F."/>
            <person name="Hugenholtz P."/>
            <person name="Woyke T."/>
            <person name="Wu D."/>
            <person name="Pukall R."/>
            <person name="Klenk H.-P."/>
            <person name="Eisen J.A."/>
        </authorList>
    </citation>
    <scope>NUCLEOTIDE SEQUENCE [LARGE SCALE GENOMIC DNA]</scope>
    <source>
        <strain evidence="4">DSM 17836 / JCM 10339 / NBRC 14399</strain>
    </source>
</reference>
<keyword evidence="4" id="KW-1185">Reference proteome</keyword>
<dbReference type="RefSeq" id="WP_012918021.1">
    <property type="nucleotide sequence ID" value="NC_013729.1"/>
</dbReference>
<feature type="transmembrane region" description="Helical" evidence="2">
    <location>
        <begin position="38"/>
        <end position="58"/>
    </location>
</feature>
<gene>
    <name evidence="3" type="ordered locus">Kfla_0340</name>
</gene>
<feature type="compositionally biased region" description="Low complexity" evidence="1">
    <location>
        <begin position="218"/>
        <end position="234"/>
    </location>
</feature>
<evidence type="ECO:0000256" key="1">
    <source>
        <dbReference type="SAM" id="MobiDB-lite"/>
    </source>
</evidence>
<dbReference type="Proteomes" id="UP000007967">
    <property type="component" value="Chromosome"/>
</dbReference>
<evidence type="ECO:0000313" key="4">
    <source>
        <dbReference type="Proteomes" id="UP000007967"/>
    </source>
</evidence>
<keyword evidence="2" id="KW-0812">Transmembrane</keyword>
<dbReference type="AlphaFoldDB" id="D2PTE8"/>
<dbReference type="KEGG" id="kfl:Kfla_0340"/>
<sequence length="244" mass="25049">MSDEQRVRSALEYDLDPWQPDPADLMRRGRRFAWIRRGLAAVGVAGLAGTVATVSAAVGGPTEVRNLLAGGGKPSVPVALPTGTPTPIPSVDRTCRPQVPTVTAEVSASVKVPAELPKGKPSLPTANPTAAPLPGKPTRLPVPTAKPSVPTAKPPVPPCVTEHVPTLPPATVPTTKPSAPGKPSVPKPTLPGKPTLPPLPTAKPTLPGKPTLPPLPTAKPTLPTALPSLPSLPTQRPTVLPTHR</sequence>
<feature type="region of interest" description="Disordered" evidence="1">
    <location>
        <begin position="115"/>
        <end position="244"/>
    </location>
</feature>
<feature type="compositionally biased region" description="Pro residues" evidence="1">
    <location>
        <begin position="183"/>
        <end position="201"/>
    </location>
</feature>
<evidence type="ECO:0000313" key="3">
    <source>
        <dbReference type="EMBL" id="ADB29464.1"/>
    </source>
</evidence>
<keyword evidence="2" id="KW-0472">Membrane</keyword>
<reference evidence="3 4" key="2">
    <citation type="journal article" date="2010" name="Stand. Genomic Sci.">
        <title>Complete genome sequence of Kribbella flavida type strain (IFO 14399).</title>
        <authorList>
            <person name="Pukall R."/>
            <person name="Lapidus A."/>
            <person name="Glavina Del Rio T."/>
            <person name="Copeland A."/>
            <person name="Tice H."/>
            <person name="Cheng J.-F."/>
            <person name="Lucas S."/>
            <person name="Chen F."/>
            <person name="Nolan M."/>
            <person name="LaButti K."/>
            <person name="Pati A."/>
            <person name="Ivanova N."/>
            <person name="Mavrommatis K."/>
            <person name="Mikhailova N."/>
            <person name="Pitluck S."/>
            <person name="Bruce D."/>
            <person name="Goodwin L."/>
            <person name="Land M."/>
            <person name="Hauser L."/>
            <person name="Chang Y.-J."/>
            <person name="Jeffries C.D."/>
            <person name="Chen A."/>
            <person name="Palaniappan K."/>
            <person name="Chain P."/>
            <person name="Rohde M."/>
            <person name="Goeker M."/>
            <person name="Bristow J."/>
            <person name="Eisen J.A."/>
            <person name="Markowitz V."/>
            <person name="Hugenholtz P."/>
            <person name="Kyrpides N.C."/>
            <person name="Klenk H.-P."/>
            <person name="Brettin T."/>
        </authorList>
    </citation>
    <scope>NUCLEOTIDE SEQUENCE [LARGE SCALE GENOMIC DNA]</scope>
    <source>
        <strain evidence="4">DSM 17836 / JCM 10339 / NBRC 14399</strain>
    </source>
</reference>